<gene>
    <name evidence="20" type="ORF">DARMORV10_A01P17970.1</name>
</gene>
<keyword evidence="11" id="KW-0539">Nucleus</keyword>
<dbReference type="CDD" id="cd07415">
    <property type="entry name" value="MPP_PP2A_PP4_PP6"/>
    <property type="match status" value="1"/>
</dbReference>
<feature type="region of interest" description="Disordered" evidence="18">
    <location>
        <begin position="411"/>
        <end position="439"/>
    </location>
</feature>
<comment type="catalytic activity">
    <reaction evidence="15">
        <text>ATP-independent breakage of single-stranded DNA, followed by passage and rejoining.</text>
        <dbReference type="EC" id="5.6.2.1"/>
    </reaction>
</comment>
<evidence type="ECO:0000256" key="9">
    <source>
        <dbReference type="ARBA" id="ARBA00023211"/>
    </source>
</evidence>
<name>A0A816XSG8_BRANA</name>
<accession>A0A816XSG8</accession>
<comment type="subcellular location">
    <subcellularLocation>
        <location evidence="2">Nucleus</location>
    </subcellularLocation>
</comment>
<keyword evidence="7 15" id="KW-0799">Topoisomerase</keyword>
<keyword evidence="10 15" id="KW-0413">Isomerase</keyword>
<dbReference type="Pfam" id="PF00149">
    <property type="entry name" value="Metallophos"/>
    <property type="match status" value="1"/>
</dbReference>
<dbReference type="GO" id="GO:0006265">
    <property type="term" value="P:DNA topological change"/>
    <property type="evidence" value="ECO:0007669"/>
    <property type="project" value="UniProtKB-UniRule"/>
</dbReference>
<dbReference type="PANTHER" id="PTHR10290">
    <property type="entry name" value="DNA TOPOISOMERASE I"/>
    <property type="match status" value="1"/>
</dbReference>
<comment type="catalytic activity">
    <reaction evidence="13">
        <text>O-phospho-L-seryl-[protein] + H2O = L-seryl-[protein] + phosphate</text>
        <dbReference type="Rhea" id="RHEA:20629"/>
        <dbReference type="Rhea" id="RHEA-COMP:9863"/>
        <dbReference type="Rhea" id="RHEA-COMP:11604"/>
        <dbReference type="ChEBI" id="CHEBI:15377"/>
        <dbReference type="ChEBI" id="CHEBI:29999"/>
        <dbReference type="ChEBI" id="CHEBI:43474"/>
        <dbReference type="ChEBI" id="CHEBI:83421"/>
        <dbReference type="EC" id="3.1.3.16"/>
    </reaction>
</comment>
<dbReference type="GO" id="GO:0003677">
    <property type="term" value="F:DNA binding"/>
    <property type="evidence" value="ECO:0007669"/>
    <property type="project" value="UniProtKB-UniRule"/>
</dbReference>
<dbReference type="Gene3D" id="1.10.10.41">
    <property type="entry name" value="Yeast DNA topoisomerase - domain 1"/>
    <property type="match status" value="1"/>
</dbReference>
<keyword evidence="8 15" id="KW-0238">DNA-binding</keyword>
<evidence type="ECO:0000256" key="7">
    <source>
        <dbReference type="ARBA" id="ARBA00023029"/>
    </source>
</evidence>
<comment type="cofactor">
    <cofactor evidence="1">
        <name>Mn(2+)</name>
        <dbReference type="ChEBI" id="CHEBI:29035"/>
    </cofactor>
</comment>
<proteinExistence type="inferred from homology"/>
<evidence type="ECO:0000256" key="2">
    <source>
        <dbReference type="ARBA" id="ARBA00004123"/>
    </source>
</evidence>
<dbReference type="InterPro" id="IPR013030">
    <property type="entry name" value="DNA_topo_DNA_db_N_dom2"/>
</dbReference>
<keyword evidence="9" id="KW-0464">Manganese</keyword>
<dbReference type="InterPro" id="IPR011010">
    <property type="entry name" value="DNA_brk_join_enz"/>
</dbReference>
<dbReference type="GO" id="GO:0003917">
    <property type="term" value="F:DNA topoisomerase type I (single strand cut, ATP-independent) activity"/>
    <property type="evidence" value="ECO:0007669"/>
    <property type="project" value="UniProtKB-UniRule"/>
</dbReference>
<evidence type="ECO:0000256" key="10">
    <source>
        <dbReference type="ARBA" id="ARBA00023235"/>
    </source>
</evidence>
<dbReference type="Gene3D" id="3.60.21.10">
    <property type="match status" value="1"/>
</dbReference>
<evidence type="ECO:0000256" key="12">
    <source>
        <dbReference type="ARBA" id="ARBA00038328"/>
    </source>
</evidence>
<evidence type="ECO:0000259" key="19">
    <source>
        <dbReference type="PROSITE" id="PS00125"/>
    </source>
</evidence>
<evidence type="ECO:0000256" key="5">
    <source>
        <dbReference type="ARBA" id="ARBA00022801"/>
    </source>
</evidence>
<dbReference type="InterPro" id="IPR006186">
    <property type="entry name" value="Ser/Thr-sp_prot-phosphatase"/>
</dbReference>
<dbReference type="GO" id="GO:0046872">
    <property type="term" value="F:metal ion binding"/>
    <property type="evidence" value="ECO:0007669"/>
    <property type="project" value="UniProtKB-KW"/>
</dbReference>
<dbReference type="InterPro" id="IPR008336">
    <property type="entry name" value="TopoI_DNA-bd_euk"/>
</dbReference>
<dbReference type="Pfam" id="PF02919">
    <property type="entry name" value="Topoisom_I_N"/>
    <property type="match status" value="1"/>
</dbReference>
<feature type="compositionally biased region" description="Basic and acidic residues" evidence="18">
    <location>
        <begin position="113"/>
        <end position="131"/>
    </location>
</feature>
<dbReference type="GO" id="GO:0007131">
    <property type="term" value="P:reciprocal meiotic recombination"/>
    <property type="evidence" value="ECO:0007669"/>
    <property type="project" value="UniProtKB-ARBA"/>
</dbReference>
<evidence type="ECO:0000256" key="4">
    <source>
        <dbReference type="ARBA" id="ARBA00022723"/>
    </source>
</evidence>
<feature type="compositionally biased region" description="Basic and acidic residues" evidence="18">
    <location>
        <begin position="61"/>
        <end position="73"/>
    </location>
</feature>
<reference evidence="20" key="1">
    <citation type="submission" date="2021-01" db="EMBL/GenBank/DDBJ databases">
        <authorList>
            <consortium name="Genoscope - CEA"/>
            <person name="William W."/>
        </authorList>
    </citation>
    <scope>NUCLEOTIDE SEQUENCE</scope>
</reference>
<feature type="compositionally biased region" description="Low complexity" evidence="18">
    <location>
        <begin position="196"/>
        <end position="213"/>
    </location>
</feature>
<dbReference type="FunFam" id="3.90.15.10:FF:000003">
    <property type="entry name" value="DNA topoisomerase I"/>
    <property type="match status" value="1"/>
</dbReference>
<keyword evidence="6" id="KW-0904">Protein phosphatase</keyword>
<evidence type="ECO:0000256" key="6">
    <source>
        <dbReference type="ARBA" id="ARBA00022912"/>
    </source>
</evidence>
<evidence type="ECO:0000256" key="18">
    <source>
        <dbReference type="SAM" id="MobiDB-lite"/>
    </source>
</evidence>
<dbReference type="Gene3D" id="2.170.11.10">
    <property type="entry name" value="DNA Topoisomerase I, domain 2"/>
    <property type="match status" value="1"/>
</dbReference>
<dbReference type="FunFam" id="1.10.132.10:FF:000002">
    <property type="entry name" value="DNA topoisomerase I"/>
    <property type="match status" value="1"/>
</dbReference>
<keyword evidence="4" id="KW-0479">Metal-binding</keyword>
<feature type="domain" description="Serine/threonine specific protein phosphatases" evidence="19">
    <location>
        <begin position="855"/>
        <end position="860"/>
    </location>
</feature>
<sequence>MGSEAVSKPVMHNDDDDNKPLVFKKSVVIPSTVKDGDSEDDTPLRSIISIAPEQKINGNKGLDRSSRIIRHEESDDDEAPISSRLQKKKHVNEISSSDEKKHLVKKLQNGSKLESERPKVSGKRLLEKDSSEDQSSMKKHKASSSTAKQDSAKAESLSGKRKAVVSTNETDDDDDDDDDDVPISKRIKTDSSSNIKTPPTKPTVTKQSSTSSTRKQNVTRVASPLPKKRSKRSKKNSDYAKSSKSLRSGDGKKKWTTLVHNGVTFPPPYEPHGSKILYKGKPVNLSPEQEEVATMFAVMRETDYYNNPLFRKNFWSDWRKLLGKKHVIQTLDDCDFTPIYEWHLEKKQKNKEKKEKKQEQEEKYMWAIIDGVKEKIGNYKVEPPGLFRGRGEHPKMGKFKRRIHPHDITLNIGKDAPIPECPIPASSSQKGQSDKDKYENARKLKDHIESIREAYTKNFTSKDVLKRQIAVATYLIDKLALRAGTDKDDDEADTVGCCTLKVDHVECIHPNQLKFDFLGKDSIRYENTVEVEPPVYKAIGQFKAGKSNSDDLFDEIDANKLNAHLKELMPGLTAKVFRTYNASITLDKTLRRETKDGVDVNQKKIVYDQANKEVAIICNHQRAVTKSHGAQVKKLKDKIDELKEGLKQLKTNLKRAKKGEDPLEGSDGKKTRNITPEAWEKKITQQKMKAEKMERDMQTKEDLKTVALGTSKINYMDPRITVAWCKRNEVPIEKVKIEILIGKGGVEMSDLDKQIEQLKRCEPLSESEVKSLCLKAMEILVEESNVQRVDAPVTLCGDIHGQFYDMMELFKVGGDCPKTNYLFLGDFVDRGYYSVETFLLLLALKVRYPDRITLIRGNHESRQITQVYGFYDECLRKYGSVNVWRYCTDIFDYMSLSAVVENKIFCVHGGLSPAIITLDQIRTIDRKQEVPHDGAMCDLLWSDPEDIVDGWGLSPRGAGFLFGGSVVSSFNHTNNIDYIARAHQLVMEGYKWMFDSQIVTVWSAPNYCYRCGNVASILELDENLNKEFRVFEAAQQDSRGPPAKKPAPDYFL</sequence>
<dbReference type="PROSITE" id="PS00176">
    <property type="entry name" value="TOPO_IB_1"/>
    <property type="match status" value="1"/>
</dbReference>
<dbReference type="SUPFAM" id="SSF56741">
    <property type="entry name" value="Eukaryotic DNA topoisomerase I, N-terminal DNA-binding fragment"/>
    <property type="match status" value="1"/>
</dbReference>
<dbReference type="SUPFAM" id="SSF56300">
    <property type="entry name" value="Metallo-dependent phosphatases"/>
    <property type="match status" value="1"/>
</dbReference>
<dbReference type="InterPro" id="IPR013499">
    <property type="entry name" value="TopoI_euk"/>
</dbReference>
<dbReference type="FunFam" id="3.60.21.10:FF:000010">
    <property type="entry name" value="Serine/threonine-protein phosphatase"/>
    <property type="match status" value="1"/>
</dbReference>
<dbReference type="EC" id="3.1.3.16" evidence="16"/>
<protein>
    <recommendedName>
        <fullName evidence="16">Serine/threonine-protein phosphatase</fullName>
        <ecNumber evidence="16">3.1.3.16</ecNumber>
    </recommendedName>
</protein>
<dbReference type="InterPro" id="IPR025834">
    <property type="entry name" value="TopoI_C_dom"/>
</dbReference>
<evidence type="ECO:0000256" key="15">
    <source>
        <dbReference type="PROSITE-ProRule" id="PRU01382"/>
    </source>
</evidence>
<dbReference type="Gene3D" id="1.10.132.10">
    <property type="match status" value="1"/>
</dbReference>
<comment type="similarity">
    <text evidence="12">Belongs to the PPP phosphatase family. PP-4 (PP-X) subfamily.</text>
</comment>
<evidence type="ECO:0000256" key="13">
    <source>
        <dbReference type="ARBA" id="ARBA00047761"/>
    </source>
</evidence>
<dbReference type="AlphaFoldDB" id="A0A816XSG8"/>
<evidence type="ECO:0000256" key="16">
    <source>
        <dbReference type="RuleBase" id="RU004273"/>
    </source>
</evidence>
<dbReference type="GO" id="GO:0005634">
    <property type="term" value="C:nucleus"/>
    <property type="evidence" value="ECO:0007669"/>
    <property type="project" value="UniProtKB-SubCell"/>
</dbReference>
<dbReference type="InterPro" id="IPR051062">
    <property type="entry name" value="Topoisomerase_IB"/>
</dbReference>
<keyword evidence="5 16" id="KW-0378">Hydrolase</keyword>
<dbReference type="CDD" id="cd00659">
    <property type="entry name" value="Topo_IB_C"/>
    <property type="match status" value="1"/>
</dbReference>
<dbReference type="PANTHER" id="PTHR10290:SF16">
    <property type="entry name" value="DNA TOPOISOMERASE 1 ALPHA"/>
    <property type="match status" value="1"/>
</dbReference>
<dbReference type="InterPro" id="IPR036202">
    <property type="entry name" value="TopoI_DNA-bd_euk_N_sf"/>
</dbReference>
<evidence type="ECO:0000256" key="17">
    <source>
        <dbReference type="SAM" id="Coils"/>
    </source>
</evidence>
<evidence type="ECO:0000256" key="1">
    <source>
        <dbReference type="ARBA" id="ARBA00001936"/>
    </source>
</evidence>
<feature type="coiled-coil region" evidence="17">
    <location>
        <begin position="632"/>
        <end position="659"/>
    </location>
</feature>
<dbReference type="SMART" id="SM00435">
    <property type="entry name" value="TOPEUc"/>
    <property type="match status" value="1"/>
</dbReference>
<dbReference type="InterPro" id="IPR004843">
    <property type="entry name" value="Calcineurin-like_PHP"/>
</dbReference>
<dbReference type="Pfam" id="PF14370">
    <property type="entry name" value="Topo_C_assoc"/>
    <property type="match status" value="1"/>
</dbReference>
<comment type="similarity">
    <text evidence="3 15">Belongs to the type IB topoisomerase family.</text>
</comment>
<dbReference type="PROSITE" id="PS00125">
    <property type="entry name" value="SER_THR_PHOSPHATASE"/>
    <property type="match status" value="1"/>
</dbReference>
<evidence type="ECO:0000313" key="20">
    <source>
        <dbReference type="EMBL" id="CAF2150107.1"/>
    </source>
</evidence>
<dbReference type="Proteomes" id="UP001295469">
    <property type="component" value="Chromosome A01"/>
</dbReference>
<dbReference type="GO" id="GO:0004722">
    <property type="term" value="F:protein serine/threonine phosphatase activity"/>
    <property type="evidence" value="ECO:0007669"/>
    <property type="project" value="UniProtKB-EC"/>
</dbReference>
<dbReference type="PRINTS" id="PR00114">
    <property type="entry name" value="STPHPHTASE"/>
</dbReference>
<evidence type="ECO:0000256" key="3">
    <source>
        <dbReference type="ARBA" id="ARBA00006645"/>
    </source>
</evidence>
<feature type="region of interest" description="Disordered" evidence="18">
    <location>
        <begin position="1"/>
        <end position="253"/>
    </location>
</feature>
<dbReference type="Gene3D" id="3.90.15.10">
    <property type="entry name" value="Topoisomerase I, Chain A, domain 3"/>
    <property type="match status" value="1"/>
</dbReference>
<dbReference type="Pfam" id="PF01028">
    <property type="entry name" value="Topoisom_I"/>
    <property type="match status" value="1"/>
</dbReference>
<evidence type="ECO:0000256" key="14">
    <source>
        <dbReference type="ARBA" id="ARBA00048336"/>
    </source>
</evidence>
<dbReference type="EMBL" id="HG994355">
    <property type="protein sequence ID" value="CAF2150107.1"/>
    <property type="molecule type" value="Genomic_DNA"/>
</dbReference>
<dbReference type="GO" id="GO:0005694">
    <property type="term" value="C:chromosome"/>
    <property type="evidence" value="ECO:0007669"/>
    <property type="project" value="InterPro"/>
</dbReference>
<dbReference type="InterPro" id="IPR018521">
    <property type="entry name" value="TopoIB_AS"/>
</dbReference>
<organism evidence="20">
    <name type="scientific">Brassica napus</name>
    <name type="common">Rape</name>
    <dbReference type="NCBI Taxonomy" id="3708"/>
    <lineage>
        <taxon>Eukaryota</taxon>
        <taxon>Viridiplantae</taxon>
        <taxon>Streptophyta</taxon>
        <taxon>Embryophyta</taxon>
        <taxon>Tracheophyta</taxon>
        <taxon>Spermatophyta</taxon>
        <taxon>Magnoliopsida</taxon>
        <taxon>eudicotyledons</taxon>
        <taxon>Gunneridae</taxon>
        <taxon>Pentapetalae</taxon>
        <taxon>rosids</taxon>
        <taxon>malvids</taxon>
        <taxon>Brassicales</taxon>
        <taxon>Brassicaceae</taxon>
        <taxon>Brassiceae</taxon>
        <taxon>Brassica</taxon>
    </lineage>
</organism>
<dbReference type="FunFam" id="1.10.10.41:FF:000001">
    <property type="entry name" value="DNA topoisomerase I"/>
    <property type="match status" value="1"/>
</dbReference>
<dbReference type="InterPro" id="IPR029052">
    <property type="entry name" value="Metallo-depent_PP-like"/>
</dbReference>
<dbReference type="InterPro" id="IPR014727">
    <property type="entry name" value="TopoI_cat_a/b-sub_euk"/>
</dbReference>
<dbReference type="InterPro" id="IPR013034">
    <property type="entry name" value="DNA_topo_DNA_db_N_dom1"/>
</dbReference>
<dbReference type="InterPro" id="IPR014711">
    <property type="entry name" value="TopoI_cat_a-hlx-sub_euk"/>
</dbReference>
<feature type="compositionally biased region" description="Acidic residues" evidence="18">
    <location>
        <begin position="169"/>
        <end position="181"/>
    </location>
</feature>
<keyword evidence="17" id="KW-0175">Coiled coil</keyword>
<comment type="catalytic activity">
    <reaction evidence="14 16">
        <text>O-phospho-L-threonyl-[protein] + H2O = L-threonyl-[protein] + phosphate</text>
        <dbReference type="Rhea" id="RHEA:47004"/>
        <dbReference type="Rhea" id="RHEA-COMP:11060"/>
        <dbReference type="Rhea" id="RHEA-COMP:11605"/>
        <dbReference type="ChEBI" id="CHEBI:15377"/>
        <dbReference type="ChEBI" id="CHEBI:30013"/>
        <dbReference type="ChEBI" id="CHEBI:43474"/>
        <dbReference type="ChEBI" id="CHEBI:61977"/>
        <dbReference type="EC" id="3.1.3.16"/>
    </reaction>
</comment>
<feature type="active site" description="O-(3'-phospho-DNA)-tyrosine intermediate" evidence="15">
    <location>
        <position position="715"/>
    </location>
</feature>
<dbReference type="InterPro" id="IPR013500">
    <property type="entry name" value="TopoI_cat_euk"/>
</dbReference>
<dbReference type="SMART" id="SM00156">
    <property type="entry name" value="PP2Ac"/>
    <property type="match status" value="1"/>
</dbReference>
<dbReference type="SUPFAM" id="SSF56349">
    <property type="entry name" value="DNA breaking-rejoining enzymes"/>
    <property type="match status" value="1"/>
</dbReference>
<evidence type="ECO:0000256" key="11">
    <source>
        <dbReference type="ARBA" id="ARBA00023242"/>
    </source>
</evidence>
<evidence type="ECO:0000256" key="8">
    <source>
        <dbReference type="ARBA" id="ARBA00023125"/>
    </source>
</evidence>
<dbReference type="PROSITE" id="PS52038">
    <property type="entry name" value="TOPO_IB_2"/>
    <property type="match status" value="1"/>
</dbReference>